<dbReference type="InterPro" id="IPR013320">
    <property type="entry name" value="ConA-like_dom_sf"/>
</dbReference>
<dbReference type="AlphaFoldDB" id="A0A9P9GQR6"/>
<sequence length="231" mass="25717">MGISIIRSLAAVLLLAGAQAAPADAAPSLVERAVSFRDDFNTFNTANWRCEYTCPVIETGKARFRLKSGVLPNREGSWSKARYTGKRFTSGKFTVSFSLTERPKEPVWWGVALWDDGVNGKFNEINFGYTTNGQTYSDTQLRFESAKEGVDDYRKIDTGVDLYDGEYHTATLEYDANHVAFYFDGKKVGEITDKKYIPTAPMDFLLGPRLVEGAGLAKGFTESIDWVEIEG</sequence>
<evidence type="ECO:0000256" key="1">
    <source>
        <dbReference type="SAM" id="SignalP"/>
    </source>
</evidence>
<organism evidence="3 4">
    <name type="scientific">Fusarium solani</name>
    <name type="common">Filamentous fungus</name>
    <dbReference type="NCBI Taxonomy" id="169388"/>
    <lineage>
        <taxon>Eukaryota</taxon>
        <taxon>Fungi</taxon>
        <taxon>Dikarya</taxon>
        <taxon>Ascomycota</taxon>
        <taxon>Pezizomycotina</taxon>
        <taxon>Sordariomycetes</taxon>
        <taxon>Hypocreomycetidae</taxon>
        <taxon>Hypocreales</taxon>
        <taxon>Nectriaceae</taxon>
        <taxon>Fusarium</taxon>
        <taxon>Fusarium solani species complex</taxon>
    </lineage>
</organism>
<dbReference type="EMBL" id="JAGTJS010000019">
    <property type="protein sequence ID" value="KAH7242960.1"/>
    <property type="molecule type" value="Genomic_DNA"/>
</dbReference>
<proteinExistence type="predicted"/>
<feature type="domain" description="GH16" evidence="2">
    <location>
        <begin position="21"/>
        <end position="231"/>
    </location>
</feature>
<feature type="signal peptide" evidence="1">
    <location>
        <begin position="1"/>
        <end position="25"/>
    </location>
</feature>
<evidence type="ECO:0000313" key="4">
    <source>
        <dbReference type="Proteomes" id="UP000736672"/>
    </source>
</evidence>
<feature type="chain" id="PRO_5040241339" description="GH16 domain-containing protein" evidence="1">
    <location>
        <begin position="26"/>
        <end position="231"/>
    </location>
</feature>
<protein>
    <recommendedName>
        <fullName evidence="2">GH16 domain-containing protein</fullName>
    </recommendedName>
</protein>
<keyword evidence="4" id="KW-1185">Reference proteome</keyword>
<evidence type="ECO:0000313" key="3">
    <source>
        <dbReference type="EMBL" id="KAH7242960.1"/>
    </source>
</evidence>
<name>A0A9P9GQR6_FUSSL</name>
<dbReference type="PROSITE" id="PS51762">
    <property type="entry name" value="GH16_2"/>
    <property type="match status" value="1"/>
</dbReference>
<dbReference type="Pfam" id="PF13385">
    <property type="entry name" value="Laminin_G_3"/>
    <property type="match status" value="1"/>
</dbReference>
<dbReference type="InterPro" id="IPR000757">
    <property type="entry name" value="Beta-glucanase-like"/>
</dbReference>
<keyword evidence="1" id="KW-0732">Signal</keyword>
<dbReference type="GO" id="GO:0004553">
    <property type="term" value="F:hydrolase activity, hydrolyzing O-glycosyl compounds"/>
    <property type="evidence" value="ECO:0007669"/>
    <property type="project" value="InterPro"/>
</dbReference>
<gene>
    <name evidence="3" type="ORF">B0J15DRAFT_501673</name>
</gene>
<comment type="caution">
    <text evidence="3">The sequence shown here is derived from an EMBL/GenBank/DDBJ whole genome shotgun (WGS) entry which is preliminary data.</text>
</comment>
<accession>A0A9P9GQR6</accession>
<dbReference type="Gene3D" id="2.60.120.200">
    <property type="match status" value="1"/>
</dbReference>
<dbReference type="OrthoDB" id="5047739at2759"/>
<dbReference type="Proteomes" id="UP000736672">
    <property type="component" value="Unassembled WGS sequence"/>
</dbReference>
<dbReference type="SUPFAM" id="SSF49899">
    <property type="entry name" value="Concanavalin A-like lectins/glucanases"/>
    <property type="match status" value="1"/>
</dbReference>
<reference evidence="3" key="1">
    <citation type="journal article" date="2021" name="Nat. Commun.">
        <title>Genetic determinants of endophytism in the Arabidopsis root mycobiome.</title>
        <authorList>
            <person name="Mesny F."/>
            <person name="Miyauchi S."/>
            <person name="Thiergart T."/>
            <person name="Pickel B."/>
            <person name="Atanasova L."/>
            <person name="Karlsson M."/>
            <person name="Huettel B."/>
            <person name="Barry K.W."/>
            <person name="Haridas S."/>
            <person name="Chen C."/>
            <person name="Bauer D."/>
            <person name="Andreopoulos W."/>
            <person name="Pangilinan J."/>
            <person name="LaButti K."/>
            <person name="Riley R."/>
            <person name="Lipzen A."/>
            <person name="Clum A."/>
            <person name="Drula E."/>
            <person name="Henrissat B."/>
            <person name="Kohler A."/>
            <person name="Grigoriev I.V."/>
            <person name="Martin F.M."/>
            <person name="Hacquard S."/>
        </authorList>
    </citation>
    <scope>NUCLEOTIDE SEQUENCE</scope>
    <source>
        <strain evidence="3">FSSC 5 MPI-SDFR-AT-0091</strain>
    </source>
</reference>
<dbReference type="GO" id="GO:0005975">
    <property type="term" value="P:carbohydrate metabolic process"/>
    <property type="evidence" value="ECO:0007669"/>
    <property type="project" value="InterPro"/>
</dbReference>
<evidence type="ECO:0000259" key="2">
    <source>
        <dbReference type="PROSITE" id="PS51762"/>
    </source>
</evidence>